<proteinExistence type="predicted"/>
<keyword evidence="4 6" id="KW-1133">Transmembrane helix</keyword>
<protein>
    <submittedName>
        <fullName evidence="9">Uncharacterized protein</fullName>
    </submittedName>
</protein>
<dbReference type="RefSeq" id="WP_006347869.1">
    <property type="nucleotide sequence ID" value="NZ_CP029159.1"/>
</dbReference>
<evidence type="ECO:0000256" key="1">
    <source>
        <dbReference type="ARBA" id="ARBA00004651"/>
    </source>
</evidence>
<keyword evidence="2" id="KW-1003">Cell membrane</keyword>
<dbReference type="Proteomes" id="UP000005940">
    <property type="component" value="Chromosome"/>
</dbReference>
<feature type="domain" description="Cardiolipin synthase N-terminal" evidence="8">
    <location>
        <begin position="20"/>
        <end position="66"/>
    </location>
</feature>
<dbReference type="Pfam" id="PF09851">
    <property type="entry name" value="SHOCT"/>
    <property type="match status" value="1"/>
</dbReference>
<comment type="subcellular location">
    <subcellularLocation>
        <location evidence="1">Cell membrane</location>
        <topology evidence="1">Multi-pass membrane protein</topology>
    </subcellularLocation>
</comment>
<evidence type="ECO:0000256" key="3">
    <source>
        <dbReference type="ARBA" id="ARBA00022692"/>
    </source>
</evidence>
<dbReference type="InterPro" id="IPR027379">
    <property type="entry name" value="CLS_N"/>
</dbReference>
<dbReference type="InterPro" id="IPR018649">
    <property type="entry name" value="SHOCT"/>
</dbReference>
<evidence type="ECO:0000313" key="9">
    <source>
        <dbReference type="EMBL" id="QKM68575.1"/>
    </source>
</evidence>
<gene>
    <name evidence="9" type="ORF">STSU_016730</name>
</gene>
<evidence type="ECO:0000313" key="10">
    <source>
        <dbReference type="Proteomes" id="UP000005940"/>
    </source>
</evidence>
<dbReference type="Pfam" id="PF13396">
    <property type="entry name" value="PLDc_N"/>
    <property type="match status" value="1"/>
</dbReference>
<feature type="transmembrane region" description="Helical" evidence="6">
    <location>
        <begin position="7"/>
        <end position="27"/>
    </location>
</feature>
<keyword evidence="10" id="KW-1185">Reference proteome</keyword>
<sequence length="133" mass="15346">MEDYPLLNLFWTMLWFFLWIMWLFLLFKVITDLFRDHSLNGWAKAGWMILVILLPFLGVLLYVIFRGRSMGEREMSAAQEREAAFKSYIRKTAGEGGGAPGADVDQLARLHELKEKGAITDEEYQQAKAKILA</sequence>
<evidence type="ECO:0000256" key="5">
    <source>
        <dbReference type="ARBA" id="ARBA00023136"/>
    </source>
</evidence>
<organism evidence="9 10">
    <name type="scientific">Streptomyces tsukubensis (strain DSM 42081 / NBRC 108919 / NRRL 18488 / 9993)</name>
    <dbReference type="NCBI Taxonomy" id="1114943"/>
    <lineage>
        <taxon>Bacteria</taxon>
        <taxon>Bacillati</taxon>
        <taxon>Actinomycetota</taxon>
        <taxon>Actinomycetes</taxon>
        <taxon>Kitasatosporales</taxon>
        <taxon>Streptomycetaceae</taxon>
        <taxon>Streptomyces</taxon>
    </lineage>
</organism>
<dbReference type="EMBL" id="CP029159">
    <property type="protein sequence ID" value="QKM68575.1"/>
    <property type="molecule type" value="Genomic_DNA"/>
</dbReference>
<keyword evidence="5 6" id="KW-0472">Membrane</keyword>
<keyword evidence="3 6" id="KW-0812">Transmembrane</keyword>
<name>I2N2K6_STRT9</name>
<feature type="transmembrane region" description="Helical" evidence="6">
    <location>
        <begin position="47"/>
        <end position="65"/>
    </location>
</feature>
<dbReference type="AlphaFoldDB" id="I2N2K6"/>
<evidence type="ECO:0000256" key="6">
    <source>
        <dbReference type="SAM" id="Phobius"/>
    </source>
</evidence>
<dbReference type="GO" id="GO:0005886">
    <property type="term" value="C:plasma membrane"/>
    <property type="evidence" value="ECO:0007669"/>
    <property type="project" value="UniProtKB-SubCell"/>
</dbReference>
<evidence type="ECO:0000256" key="4">
    <source>
        <dbReference type="ARBA" id="ARBA00022989"/>
    </source>
</evidence>
<accession>I2N2K6</accession>
<evidence type="ECO:0000259" key="8">
    <source>
        <dbReference type="Pfam" id="PF13396"/>
    </source>
</evidence>
<feature type="domain" description="SHOCT" evidence="7">
    <location>
        <begin position="105"/>
        <end position="132"/>
    </location>
</feature>
<evidence type="ECO:0000259" key="7">
    <source>
        <dbReference type="Pfam" id="PF09851"/>
    </source>
</evidence>
<reference evidence="9 10" key="1">
    <citation type="journal article" date="2012" name="J. Bacteriol.">
        <title>Draft genome of Streptomyces tsukubaensis NRRL 18488, the producer of the clinically important immunosuppressant tacrolimus (FK506).</title>
        <authorList>
            <person name="Barreiro C."/>
            <person name="Prieto C."/>
            <person name="Sola-Landa A."/>
            <person name="Solera E."/>
            <person name="Martinez-Castro M."/>
            <person name="Perez-Redondo R."/>
            <person name="Garcia-Estrada C."/>
            <person name="Aparicio J.F."/>
            <person name="Fernandez-Martinez L.T."/>
            <person name="Santos-Aberturas J."/>
            <person name="Salehi-Najafabadi Z."/>
            <person name="Rodriguez-Garcia A."/>
            <person name="Tauch A."/>
            <person name="Martin J.F."/>
        </authorList>
    </citation>
    <scope>NUCLEOTIDE SEQUENCE [LARGE SCALE GENOMIC DNA]</scope>
    <source>
        <strain evidence="10">DSM 42081 / NBRC 108919 / NRRL 18488 / 9993</strain>
    </source>
</reference>
<evidence type="ECO:0000256" key="2">
    <source>
        <dbReference type="ARBA" id="ARBA00022475"/>
    </source>
</evidence>